<accession>A0AAV9V6Q0</accession>
<sequence>MNNQDEEMGDWEEESLDSPDVLELERRVEELERGEAAFSAAVAEFMSRSPTATMGGAARTEEDEFDFDHGPMAFPPYRSPGQ</sequence>
<evidence type="ECO:0000313" key="2">
    <source>
        <dbReference type="EMBL" id="KAK6354715.1"/>
    </source>
</evidence>
<gene>
    <name evidence="2" type="ORF">TWF696_003854</name>
</gene>
<comment type="caution">
    <text evidence="2">The sequence shown here is derived from an EMBL/GenBank/DDBJ whole genome shotgun (WGS) entry which is preliminary data.</text>
</comment>
<dbReference type="EMBL" id="JAVHNQ010000002">
    <property type="protein sequence ID" value="KAK6354715.1"/>
    <property type="molecule type" value="Genomic_DNA"/>
</dbReference>
<proteinExistence type="predicted"/>
<name>A0AAV9V6Q0_9PEZI</name>
<evidence type="ECO:0000313" key="3">
    <source>
        <dbReference type="Proteomes" id="UP001375240"/>
    </source>
</evidence>
<feature type="compositionally biased region" description="Pro residues" evidence="1">
    <location>
        <begin position="73"/>
        <end position="82"/>
    </location>
</feature>
<evidence type="ECO:0000256" key="1">
    <source>
        <dbReference type="SAM" id="MobiDB-lite"/>
    </source>
</evidence>
<reference evidence="2 3" key="1">
    <citation type="submission" date="2019-10" db="EMBL/GenBank/DDBJ databases">
        <authorList>
            <person name="Palmer J.M."/>
        </authorList>
    </citation>
    <scope>NUCLEOTIDE SEQUENCE [LARGE SCALE GENOMIC DNA]</scope>
    <source>
        <strain evidence="2 3">TWF696</strain>
    </source>
</reference>
<feature type="region of interest" description="Disordered" evidence="1">
    <location>
        <begin position="51"/>
        <end position="82"/>
    </location>
</feature>
<dbReference type="Proteomes" id="UP001375240">
    <property type="component" value="Unassembled WGS sequence"/>
</dbReference>
<keyword evidence="3" id="KW-1185">Reference proteome</keyword>
<organism evidence="2 3">
    <name type="scientific">Orbilia brochopaga</name>
    <dbReference type="NCBI Taxonomy" id="3140254"/>
    <lineage>
        <taxon>Eukaryota</taxon>
        <taxon>Fungi</taxon>
        <taxon>Dikarya</taxon>
        <taxon>Ascomycota</taxon>
        <taxon>Pezizomycotina</taxon>
        <taxon>Orbiliomycetes</taxon>
        <taxon>Orbiliales</taxon>
        <taxon>Orbiliaceae</taxon>
        <taxon>Orbilia</taxon>
    </lineage>
</organism>
<protein>
    <submittedName>
        <fullName evidence="2">Uncharacterized protein</fullName>
    </submittedName>
</protein>
<feature type="region of interest" description="Disordered" evidence="1">
    <location>
        <begin position="1"/>
        <end position="20"/>
    </location>
</feature>
<dbReference type="AlphaFoldDB" id="A0AAV9V6Q0"/>